<dbReference type="Gene3D" id="3.40.50.880">
    <property type="match status" value="1"/>
</dbReference>
<dbReference type="InterPro" id="IPR011697">
    <property type="entry name" value="Peptidase_C26"/>
</dbReference>
<dbReference type="InterPro" id="IPR029062">
    <property type="entry name" value="Class_I_gatase-like"/>
</dbReference>
<dbReference type="InterPro" id="IPR015527">
    <property type="entry name" value="Pept_C26_g-glut_hydrolase"/>
</dbReference>
<protein>
    <recommendedName>
        <fullName evidence="3">folate gamma-glutamyl hydrolase</fullName>
        <ecNumber evidence="3">3.4.19.9</ecNumber>
    </recommendedName>
</protein>
<dbReference type="PROSITE" id="PS51275">
    <property type="entry name" value="PEPTIDASE_C26_GGH"/>
    <property type="match status" value="1"/>
</dbReference>
<dbReference type="PROSITE" id="PS51273">
    <property type="entry name" value="GATASE_TYPE_1"/>
    <property type="match status" value="1"/>
</dbReference>
<feature type="active site" description="Proton donor" evidence="8">
    <location>
        <position position="268"/>
    </location>
</feature>
<reference evidence="11" key="1">
    <citation type="journal article" date="2019" name="Toxins">
        <title>Detection of Abrin-Like and Prepropulchellin-Like Toxin Genes and Transcripts Using Whole Genome Sequencing and Full-Length Transcript Sequencing of Abrus precatorius.</title>
        <authorList>
            <person name="Hovde B.T."/>
            <person name="Daligault H.E."/>
            <person name="Hanschen E.R."/>
            <person name="Kunde Y.A."/>
            <person name="Johnson M.B."/>
            <person name="Starkenburg S.R."/>
            <person name="Johnson S.L."/>
        </authorList>
    </citation>
    <scope>NUCLEOTIDE SEQUENCE [LARGE SCALE GENOMIC DNA]</scope>
</reference>
<keyword evidence="6" id="KW-0378">Hydrolase</keyword>
<keyword evidence="4" id="KW-0964">Secreted</keyword>
<feature type="signal peptide" evidence="10">
    <location>
        <begin position="1"/>
        <end position="24"/>
    </location>
</feature>
<comment type="similarity">
    <text evidence="2">Belongs to the peptidase C26 family.</text>
</comment>
<evidence type="ECO:0000256" key="8">
    <source>
        <dbReference type="PIRSR" id="PIRSR615527-1"/>
    </source>
</evidence>
<evidence type="ECO:0000256" key="9">
    <source>
        <dbReference type="PROSITE-ProRule" id="PRU00607"/>
    </source>
</evidence>
<dbReference type="PANTHER" id="PTHR11315">
    <property type="entry name" value="PROTEASE FAMILY C26 GAMMA-GLUTAMYL HYDROLASE"/>
    <property type="match status" value="1"/>
</dbReference>
<keyword evidence="11" id="KW-1185">Reference proteome</keyword>
<comment type="subcellular location">
    <subcellularLocation>
        <location evidence="1">Secreted</location>
        <location evidence="1">Extracellular space</location>
    </subcellularLocation>
</comment>
<keyword evidence="5 10" id="KW-0732">Signal</keyword>
<sequence>MPNDSVCSFFILSALFTCLLSVNGQDDHIFLPSQNHYGDSVSFCPATNPNLNFKPVIGILSHPGDGASGRLSNATGVSYIAASYVKLVESGGARVIPLIYNEHPGDLLKKLDLVNGVLFPGGWSKTGLYFETSRYIFERALEKNEAGDHFPVYGINLGAQNILAIVSGDKDILETFNASNLPSSLQLWKNAIDGSVFQSFPEDLLPHLETDCLVLHNSRYGISPRRLQYNKKLSSFFEILTTSKDTDDKIFVSTARGKNYPVTIFQWHPEKNTYEWATSSKAPRTEDAIRVTQSTANFLASEARKSSNKPDAQEVRDNLIYNYSPTYSGKAGKGYDEVYLFE</sequence>
<evidence type="ECO:0000313" key="11">
    <source>
        <dbReference type="Proteomes" id="UP000694853"/>
    </source>
</evidence>
<dbReference type="Proteomes" id="UP000694853">
    <property type="component" value="Unplaced"/>
</dbReference>
<feature type="chain" id="PRO_5034742374" description="folate gamma-glutamyl hydrolase" evidence="10">
    <location>
        <begin position="25"/>
        <end position="342"/>
    </location>
</feature>
<evidence type="ECO:0000256" key="3">
    <source>
        <dbReference type="ARBA" id="ARBA00012886"/>
    </source>
</evidence>
<evidence type="ECO:0000313" key="12">
    <source>
        <dbReference type="RefSeq" id="XP_027339799.1"/>
    </source>
</evidence>
<dbReference type="Pfam" id="PF07722">
    <property type="entry name" value="Peptidase_C26"/>
    <property type="match status" value="1"/>
</dbReference>
<accession>A0A8B8K9D4</accession>
<dbReference type="GeneID" id="113853566"/>
<comment type="catalytic activity">
    <reaction evidence="7">
        <text>(6S)-5,6,7,8-tetrahydrofolyl-(gamma-L-Glu)(n) + (n-1) H2O = (6S)-5,6,7,8-tetrahydrofolate + (n-1) L-glutamate</text>
        <dbReference type="Rhea" id="RHEA:56784"/>
        <dbReference type="Rhea" id="RHEA-COMP:14738"/>
        <dbReference type="ChEBI" id="CHEBI:15377"/>
        <dbReference type="ChEBI" id="CHEBI:29985"/>
        <dbReference type="ChEBI" id="CHEBI:57453"/>
        <dbReference type="ChEBI" id="CHEBI:141005"/>
        <dbReference type="EC" id="3.4.19.9"/>
    </reaction>
</comment>
<evidence type="ECO:0000256" key="7">
    <source>
        <dbReference type="ARBA" id="ARBA00051589"/>
    </source>
</evidence>
<dbReference type="EC" id="3.4.19.9" evidence="3"/>
<dbReference type="SUPFAM" id="SSF52317">
    <property type="entry name" value="Class I glutamine amidotransferase-like"/>
    <property type="match status" value="1"/>
</dbReference>
<dbReference type="GO" id="GO:0034722">
    <property type="term" value="F:gamma-glutamyl-peptidase activity"/>
    <property type="evidence" value="ECO:0007669"/>
    <property type="project" value="UniProtKB-EC"/>
</dbReference>
<evidence type="ECO:0000256" key="10">
    <source>
        <dbReference type="SAM" id="SignalP"/>
    </source>
</evidence>
<proteinExistence type="inferred from homology"/>
<evidence type="ECO:0000256" key="5">
    <source>
        <dbReference type="ARBA" id="ARBA00022729"/>
    </source>
</evidence>
<dbReference type="RefSeq" id="XP_027339799.1">
    <property type="nucleotide sequence ID" value="XM_027483998.1"/>
</dbReference>
<comment type="caution">
    <text evidence="9">Lacks conserved residue(s) required for the propagation of feature annotation.</text>
</comment>
<dbReference type="GO" id="GO:0005773">
    <property type="term" value="C:vacuole"/>
    <property type="evidence" value="ECO:0007669"/>
    <property type="project" value="TreeGrafter"/>
</dbReference>
<evidence type="ECO:0000256" key="6">
    <source>
        <dbReference type="ARBA" id="ARBA00022801"/>
    </source>
</evidence>
<dbReference type="AlphaFoldDB" id="A0A8B8K9D4"/>
<name>A0A8B8K9D4_ABRPR</name>
<reference evidence="12" key="2">
    <citation type="submission" date="2025-08" db="UniProtKB">
        <authorList>
            <consortium name="RefSeq"/>
        </authorList>
    </citation>
    <scope>IDENTIFICATION</scope>
    <source>
        <tissue evidence="12">Young leaves</tissue>
    </source>
</reference>
<organism evidence="11 12">
    <name type="scientific">Abrus precatorius</name>
    <name type="common">Indian licorice</name>
    <name type="synonym">Glycine abrus</name>
    <dbReference type="NCBI Taxonomy" id="3816"/>
    <lineage>
        <taxon>Eukaryota</taxon>
        <taxon>Viridiplantae</taxon>
        <taxon>Streptophyta</taxon>
        <taxon>Embryophyta</taxon>
        <taxon>Tracheophyta</taxon>
        <taxon>Spermatophyta</taxon>
        <taxon>Magnoliopsida</taxon>
        <taxon>eudicotyledons</taxon>
        <taxon>Gunneridae</taxon>
        <taxon>Pentapetalae</taxon>
        <taxon>rosids</taxon>
        <taxon>fabids</taxon>
        <taxon>Fabales</taxon>
        <taxon>Fabaceae</taxon>
        <taxon>Papilionoideae</taxon>
        <taxon>50 kb inversion clade</taxon>
        <taxon>NPAAA clade</taxon>
        <taxon>indigoferoid/millettioid clade</taxon>
        <taxon>Abreae</taxon>
        <taxon>Abrus</taxon>
    </lineage>
</organism>
<evidence type="ECO:0000256" key="2">
    <source>
        <dbReference type="ARBA" id="ARBA00011083"/>
    </source>
</evidence>
<evidence type="ECO:0000256" key="1">
    <source>
        <dbReference type="ARBA" id="ARBA00004239"/>
    </source>
</evidence>
<dbReference type="GO" id="GO:0005576">
    <property type="term" value="C:extracellular region"/>
    <property type="evidence" value="ECO:0007669"/>
    <property type="project" value="UniProtKB-SubCell"/>
</dbReference>
<evidence type="ECO:0000256" key="4">
    <source>
        <dbReference type="ARBA" id="ARBA00022525"/>
    </source>
</evidence>
<dbReference type="KEGG" id="aprc:113853566"/>
<dbReference type="GO" id="GO:0046900">
    <property type="term" value="P:tetrahydrofolylpolyglutamate metabolic process"/>
    <property type="evidence" value="ECO:0007669"/>
    <property type="project" value="TreeGrafter"/>
</dbReference>
<gene>
    <name evidence="12" type="primary">LOC113853566</name>
</gene>
<dbReference type="FunFam" id="3.40.50.880:FF:000024">
    <property type="entry name" value="Folate gamma-glutamyl hydrolase"/>
    <property type="match status" value="1"/>
</dbReference>
<dbReference type="PANTHER" id="PTHR11315:SF0">
    <property type="entry name" value="FOLATE GAMMA-GLUTAMYL HYDROLASE"/>
    <property type="match status" value="1"/>
</dbReference>